<geneLocation type="plasmid" evidence="4">
    <name>pAzo1</name>
</geneLocation>
<feature type="domain" description="Actin homologue MreB-like C-terminal" evidence="2">
    <location>
        <begin position="175"/>
        <end position="292"/>
    </location>
</feature>
<accession>Q5NXD1</accession>
<dbReference type="InterPro" id="IPR040607">
    <property type="entry name" value="ALP_N"/>
</dbReference>
<gene>
    <name evidence="3" type="ORF">p1B50</name>
</gene>
<evidence type="ECO:0000259" key="2">
    <source>
        <dbReference type="Pfam" id="PF21522"/>
    </source>
</evidence>
<dbReference type="AlphaFoldDB" id="Q5NXD1"/>
<dbReference type="OrthoDB" id="5297657at2"/>
<proteinExistence type="predicted"/>
<evidence type="ECO:0000313" key="3">
    <source>
        <dbReference type="EMBL" id="CAI10283.1"/>
    </source>
</evidence>
<dbReference type="HOGENOM" id="CLU_071027_0_0_4"/>
<evidence type="ECO:0000259" key="1">
    <source>
        <dbReference type="Pfam" id="PF17989"/>
    </source>
</evidence>
<name>Q5NXD1_AROAE</name>
<evidence type="ECO:0000313" key="4">
    <source>
        <dbReference type="Proteomes" id="UP000006552"/>
    </source>
</evidence>
<dbReference type="KEGG" id="eba:p1B50"/>
<sequence length="333" mass="35875">MQRTIIGLDIGHSSVKVVASSSSGRHQFLFPSVAIPAFAISDEGEARIAATETVAVGQRKFFVGETALVQSCGQPPALGLTNDWIETPEHSALIAGAAKKLERLGLDLRNCLVVTGLPSALHTHQKARMREVVRQQIQAEVLVAPQPFGPLQTLMLTPAGTLSSAHDMCEENWAVVEIGHFTTDFLLIQSGRIVEKASGSCGGVRLAVEHMQRLLNQENIQVDHFEAEQALRERRIKYFGKALDVTEYAKQAISLIASEVMDTASRVLDPVARKLDGILIAGGGAPVIFPELSLKWPHATIANEPRMAIAEGFCRFGMSISAKTQGAKEPAAA</sequence>
<dbReference type="Pfam" id="PF21522">
    <property type="entry name" value="MreB-like_C"/>
    <property type="match status" value="1"/>
</dbReference>
<keyword evidence="3" id="KW-0614">Plasmid</keyword>
<dbReference type="SUPFAM" id="SSF53067">
    <property type="entry name" value="Actin-like ATPase domain"/>
    <property type="match status" value="2"/>
</dbReference>
<dbReference type="RefSeq" id="WP_011254894.1">
    <property type="nucleotide sequence ID" value="NC_006823.1"/>
</dbReference>
<dbReference type="Pfam" id="PF17989">
    <property type="entry name" value="ALP_N"/>
    <property type="match status" value="1"/>
</dbReference>
<dbReference type="EMBL" id="CR555307">
    <property type="protein sequence ID" value="CAI10283.1"/>
    <property type="molecule type" value="Genomic_DNA"/>
</dbReference>
<reference evidence="3 4" key="1">
    <citation type="journal article" date="2005" name="Arch. Microbiol.">
        <title>The genome sequence of an anaerobic aromatic-degrading denitrifying bacterium, strain EbN1.</title>
        <authorList>
            <person name="Rabus R."/>
            <person name="Kube M."/>
            <person name="Heider J."/>
            <person name="Beck A."/>
            <person name="Heitmann K."/>
            <person name="Widdel F."/>
            <person name="Reinhardt R."/>
        </authorList>
    </citation>
    <scope>NUCLEOTIDE SEQUENCE [LARGE SCALE GENOMIC DNA]</scope>
    <source>
        <strain evidence="3 4">EbN1</strain>
        <plasmid evidence="4">Plasmid pAzo1</plasmid>
    </source>
</reference>
<dbReference type="Gene3D" id="3.30.420.40">
    <property type="match status" value="2"/>
</dbReference>
<dbReference type="InterPro" id="IPR049067">
    <property type="entry name" value="MreB-like_C"/>
</dbReference>
<feature type="domain" description="Actin-like protein N-terminal" evidence="1">
    <location>
        <begin position="7"/>
        <end position="137"/>
    </location>
</feature>
<keyword evidence="4" id="KW-1185">Reference proteome</keyword>
<dbReference type="InterPro" id="IPR043129">
    <property type="entry name" value="ATPase_NBD"/>
</dbReference>
<protein>
    <submittedName>
        <fullName evidence="3">Uncharacterized protein</fullName>
    </submittedName>
</protein>
<dbReference type="Proteomes" id="UP000006552">
    <property type="component" value="Plasmid 1"/>
</dbReference>
<organism evidence="3 4">
    <name type="scientific">Aromatoleum aromaticum (strain DSM 19018 / LMG 30748 / EbN1)</name>
    <name type="common">Azoarcus sp. (strain EbN1)</name>
    <dbReference type="NCBI Taxonomy" id="76114"/>
    <lineage>
        <taxon>Bacteria</taxon>
        <taxon>Pseudomonadati</taxon>
        <taxon>Pseudomonadota</taxon>
        <taxon>Betaproteobacteria</taxon>
        <taxon>Rhodocyclales</taxon>
        <taxon>Rhodocyclaceae</taxon>
        <taxon>Aromatoleum</taxon>
    </lineage>
</organism>